<evidence type="ECO:0000256" key="1">
    <source>
        <dbReference type="SAM" id="MobiDB-lite"/>
    </source>
</evidence>
<dbReference type="PANTHER" id="PTHR35895:SF3">
    <property type="entry name" value="PRE-RRNA PROCESSING PROTEIN"/>
    <property type="match status" value="1"/>
</dbReference>
<dbReference type="InterPro" id="IPR059066">
    <property type="entry name" value="Ig_Tag1-like_5th"/>
</dbReference>
<keyword evidence="2" id="KW-0812">Transmembrane</keyword>
<dbReference type="InterPro" id="IPR059065">
    <property type="entry name" value="Ig_Tag1-like_4th"/>
</dbReference>
<feature type="compositionally biased region" description="Low complexity" evidence="1">
    <location>
        <begin position="1"/>
        <end position="17"/>
    </location>
</feature>
<dbReference type="GeneID" id="39575973"/>
<evidence type="ECO:0000259" key="4">
    <source>
        <dbReference type="Pfam" id="PF26150"/>
    </source>
</evidence>
<organism evidence="6 7">
    <name type="scientific">Sodiomyces alkalinus (strain CBS 110278 / VKM F-3762 / F11)</name>
    <name type="common">Alkaliphilic filamentous fungus</name>
    <dbReference type="NCBI Taxonomy" id="1314773"/>
    <lineage>
        <taxon>Eukaryota</taxon>
        <taxon>Fungi</taxon>
        <taxon>Dikarya</taxon>
        <taxon>Ascomycota</taxon>
        <taxon>Pezizomycotina</taxon>
        <taxon>Sordariomycetes</taxon>
        <taxon>Hypocreomycetidae</taxon>
        <taxon>Glomerellales</taxon>
        <taxon>Plectosphaerellaceae</taxon>
        <taxon>Sodiomyces</taxon>
    </lineage>
</organism>
<feature type="domain" description="Tag1 C-terminal" evidence="3">
    <location>
        <begin position="474"/>
        <end position="588"/>
    </location>
</feature>
<keyword evidence="7" id="KW-1185">Reference proteome</keyword>
<keyword evidence="2" id="KW-0472">Membrane</keyword>
<dbReference type="PANTHER" id="PTHR35895">
    <property type="entry name" value="CHROMOSOME 16, WHOLE GENOME SHOTGUN SEQUENCE"/>
    <property type="match status" value="1"/>
</dbReference>
<evidence type="ECO:0000259" key="5">
    <source>
        <dbReference type="Pfam" id="PF26153"/>
    </source>
</evidence>
<evidence type="ECO:0000256" key="2">
    <source>
        <dbReference type="SAM" id="Phobius"/>
    </source>
</evidence>
<dbReference type="STRING" id="1314773.A0A3N2Q9T5"/>
<gene>
    <name evidence="6" type="ORF">SODALDRAFT_266574</name>
</gene>
<feature type="region of interest" description="Disordered" evidence="1">
    <location>
        <begin position="1"/>
        <end position="75"/>
    </location>
</feature>
<evidence type="ECO:0000313" key="7">
    <source>
        <dbReference type="Proteomes" id="UP000272025"/>
    </source>
</evidence>
<dbReference type="AlphaFoldDB" id="A0A3N2Q9T5"/>
<sequence length="860" mass="93459">MSGPKSPSSSSSSSSSSLAPRGETNTISRDEDIASETEPLLSSTSATPRYDGDQDDPNDSSVAYPGSSDAAKNAMEERARRWPSLVAALILGILATTILLGAFLLPSAVEVYAKEAAVLEPTSLSLESITANGLRARIQASFRLDGSRVQDDASRRLGRFTTWVVRKLGTEETRVDLYLPDYDNALLGTAVIPPLVISLVDGETTPLDFITELSPGDAESYRTIANDWLEGKLDRLKVLGRADLSVKSGIIPLGTHPVTETLVLEAKRIPSLPTYNITQVNFRDVTTPDGHGGALGADISVTAYNDFPVSLDVPELGFQVLVPDCYPSDPLIVVADAITGHITVRPHADVLLDAHGLVQEIPTRLTRVCPNSRSSPLDNFLQQYLHGDSPTVYVRGQRLPESKTPDWISVTLSNITIPVPFPAHKADDFIRNFTLTNVHFKLPDLLGGPEDPNDDGNPRVSGNLKVVAVLPGEMNLGINVTGLRATADVFYKERKMGELNISKWQHSTSTKMEEEQSHLTLLKIESRVEDVPLDITDGDVFSEVIQKLFFGGQDVLLDVKANVDVKVNAVLGDLALKGLPAKGRLPVKHMPNDLFGSISPQVGEVRILDTSPTSIHLEAVVNLTNPTPYTAYIPYINVHVAKNGSVVGSATAEHLNITRGNHTNIPITAVWNPFEAGEKGKMVGKELLSQYLSGFNVTMDIQTHRDSIPAVPLIGEALSRLNISLPAPKLKFGDEEDDEGRFIRDATFHLFSSTATFTLVSPLHYNTIYIDTVNATAYYNHTEPVGRIEYDIPFAALPGTTRTPNLPVEWSVGSIGYDAVRKALGGDLQLDARANVTVRIGNWRETVWYIGNGIGAHIRF</sequence>
<name>A0A3N2Q9T5_SODAK</name>
<dbReference type="Gene3D" id="2.60.40.1820">
    <property type="match status" value="1"/>
</dbReference>
<dbReference type="InterPro" id="IPR046368">
    <property type="entry name" value="Tag1"/>
</dbReference>
<evidence type="ECO:0000313" key="6">
    <source>
        <dbReference type="EMBL" id="ROT43405.1"/>
    </source>
</evidence>
<feature type="domain" description="Tag1-like fifth Ig-like" evidence="5">
    <location>
        <begin position="736"/>
        <end position="848"/>
    </location>
</feature>
<dbReference type="GO" id="GO:0000329">
    <property type="term" value="C:fungal-type vacuole membrane"/>
    <property type="evidence" value="ECO:0007669"/>
    <property type="project" value="InterPro"/>
</dbReference>
<feature type="domain" description="Tag1-like fourth Ig-like" evidence="4">
    <location>
        <begin position="600"/>
        <end position="714"/>
    </location>
</feature>
<dbReference type="Pfam" id="PF22786">
    <property type="entry name" value="Tag1_C"/>
    <property type="match status" value="1"/>
</dbReference>
<protein>
    <recommendedName>
        <fullName evidence="8">Pre-rRNA processing protein</fullName>
    </recommendedName>
</protein>
<proteinExistence type="predicted"/>
<dbReference type="InterPro" id="IPR055011">
    <property type="entry name" value="Tag1_C"/>
</dbReference>
<dbReference type="Pfam" id="PF26174">
    <property type="entry name" value="LEA-2_1"/>
    <property type="match status" value="1"/>
</dbReference>
<dbReference type="Proteomes" id="UP000272025">
    <property type="component" value="Unassembled WGS sequence"/>
</dbReference>
<keyword evidence="2" id="KW-1133">Transmembrane helix</keyword>
<dbReference type="RefSeq" id="XP_028471211.1">
    <property type="nucleotide sequence ID" value="XM_028607495.1"/>
</dbReference>
<accession>A0A3N2Q9T5</accession>
<dbReference type="EMBL" id="ML119051">
    <property type="protein sequence ID" value="ROT43405.1"/>
    <property type="molecule type" value="Genomic_DNA"/>
</dbReference>
<dbReference type="OrthoDB" id="5596576at2759"/>
<evidence type="ECO:0000259" key="3">
    <source>
        <dbReference type="Pfam" id="PF22786"/>
    </source>
</evidence>
<dbReference type="Pfam" id="PF26150">
    <property type="entry name" value="LEA-2_4"/>
    <property type="match status" value="1"/>
</dbReference>
<reference evidence="6 7" key="1">
    <citation type="journal article" date="2018" name="Mol. Ecol.">
        <title>The obligate alkalophilic soda-lake fungus Sodiomyces alkalinus has shifted to a protein diet.</title>
        <authorList>
            <person name="Grum-Grzhimaylo A.A."/>
            <person name="Falkoski D.L."/>
            <person name="van den Heuvel J."/>
            <person name="Valero-Jimenez C.A."/>
            <person name="Min B."/>
            <person name="Choi I.G."/>
            <person name="Lipzen A."/>
            <person name="Daum C.G."/>
            <person name="Aanen D.K."/>
            <person name="Tsang A."/>
            <person name="Henrissat B."/>
            <person name="Bilanenko E.N."/>
            <person name="de Vries R.P."/>
            <person name="van Kan J.A.L."/>
            <person name="Grigoriev I.V."/>
            <person name="Debets A.J.M."/>
        </authorList>
    </citation>
    <scope>NUCLEOTIDE SEQUENCE [LARGE SCALE GENOMIC DNA]</scope>
    <source>
        <strain evidence="6 7">F11</strain>
    </source>
</reference>
<feature type="transmembrane region" description="Helical" evidence="2">
    <location>
        <begin position="85"/>
        <end position="105"/>
    </location>
</feature>
<evidence type="ECO:0008006" key="8">
    <source>
        <dbReference type="Google" id="ProtNLM"/>
    </source>
</evidence>
<dbReference type="Pfam" id="PF26153">
    <property type="entry name" value="LEA-2L_5"/>
    <property type="match status" value="1"/>
</dbReference>